<dbReference type="AlphaFoldDB" id="A0A836GXR7"/>
<dbReference type="RefSeq" id="XP_067174989.1">
    <property type="nucleotide sequence ID" value="XM_067318884.1"/>
</dbReference>
<dbReference type="OrthoDB" id="272517at2759"/>
<dbReference type="KEGG" id="lmat:92511396"/>
<reference evidence="2" key="1">
    <citation type="journal article" date="2021" name="Microbiol. Resour. Announc.">
        <title>LGAAP: Leishmaniinae Genome Assembly and Annotation Pipeline.</title>
        <authorList>
            <person name="Almutairi H."/>
            <person name="Urbaniak M.D."/>
            <person name="Bates M.D."/>
            <person name="Jariyapan N."/>
            <person name="Kwakye-Nuako G."/>
            <person name="Thomaz-Soccol V."/>
            <person name="Al-Salem W.S."/>
            <person name="Dillon R.J."/>
            <person name="Bates P.A."/>
            <person name="Gatherer D."/>
        </authorList>
    </citation>
    <scope>NUCLEOTIDE SEQUENCE [LARGE SCALE GENOMIC DNA]</scope>
</reference>
<sequence length="1025" mass="111313">MGQWGPRGLCRTGAVALAHMISSEPIAKRYISIGGRASPPGFSKPPDKHPRIKQAGTGVVAQHIPGTTKLRYTNQKGRTFTFSIPVAQLTHPPVVRHGAAADGWHEIDTSFSDLGDLEEDMPSEVDEHLAAASIAGDESLVEMNEEQLRALQQAFVKLCKDYVLMDTSGMKASMMYSELNNGPDYDLFDRKTRRRRHWLAIRHRYEDVKELLWPSEVAASASEVPAASLKDNERQKRCLMVADSIPVLSLADMMEALTWLEAASTFAIRKHRPFDTADAAEFTSLDLSREVRVVASCMSAAGPSSFLHSTTHGAAGQPSEDAAHTVADRLISLGALCANHRVPLSVAFAPSMCNSVDAASWPSDATVAAVRTWLSLIPALSRVKDAVRVIGVLQTLSPDKGSSTGAELLRFSCADGTVVDDALLEAVSRVVPASLFSDAAALENVGEADLCVLLRFATEIHEQNAAFFQVTHGRDGAPAPEPERATTSARQRALQHFTRLVLARCRRLLNAHNGSPLTLLSGDAENIPLVDLQSFADHNHPEVRVHEKIGRANAQGLRYARLQSTASTTLAELLSRLESANQRMAADALGLRCDLLRRLAQKASLGKSTLTFDDVTRALPLLAALMRKTSEQEVKSTYKCLLTAMSTTLGVALQRPQQPVCILALLEGLADCHYMPSSYKLLEMVMLRMMMHGAFTLTEAGRCLTAMLRVVGPKSVSQSVQEAIAMRVVSATDAGTESAAVDVLVALRALRYSCYSSFPSLVLRVSKSPLMQSTAEWLPVERVHYAVLLAAAAATLETGTDSEIVTALSATARDELLCGLSTTQSLPEVSPWPFVCTREDTYQECITACAALQVSPRTPALTTWALADVEARPVHSFCTPKLAVSTLEALEAMGMAPSRWYHAYGDYLATALEQIRRGEDGGMRLPLLDDDAETAARCLYLQCAPEALTRLASELLEHEVHHLDRMLTRGTFVRDVPRQSPVCSFQQRSLERQTAEDETEARLLRYCAALQHASGGTLSASSAAV</sequence>
<dbReference type="EMBL" id="JAFEUZ010000035">
    <property type="protein sequence ID" value="KAG5467081.1"/>
    <property type="molecule type" value="Genomic_DNA"/>
</dbReference>
<evidence type="ECO:0000313" key="2">
    <source>
        <dbReference type="Proteomes" id="UP000673552"/>
    </source>
</evidence>
<evidence type="ECO:0000313" key="1">
    <source>
        <dbReference type="EMBL" id="KAG5467081.1"/>
    </source>
</evidence>
<organism evidence="1 2">
    <name type="scientific">Leishmania martiniquensis</name>
    <dbReference type="NCBI Taxonomy" id="1580590"/>
    <lineage>
        <taxon>Eukaryota</taxon>
        <taxon>Discoba</taxon>
        <taxon>Euglenozoa</taxon>
        <taxon>Kinetoplastea</taxon>
        <taxon>Metakinetoplastina</taxon>
        <taxon>Trypanosomatida</taxon>
        <taxon>Trypanosomatidae</taxon>
        <taxon>Leishmaniinae</taxon>
        <taxon>Leishmania</taxon>
    </lineage>
</organism>
<gene>
    <name evidence="1" type="ORF">LSCM1_01262</name>
</gene>
<accession>A0A836GXR7</accession>
<dbReference type="Proteomes" id="UP000673552">
    <property type="component" value="Unassembled WGS sequence"/>
</dbReference>
<reference evidence="2" key="2">
    <citation type="journal article" date="2021" name="Sci. Data">
        <title>Chromosome-scale genome sequencing, assembly and annotation of six genomes from subfamily Leishmaniinae.</title>
        <authorList>
            <person name="Almutairi H."/>
            <person name="Urbaniak M.D."/>
            <person name="Bates M.D."/>
            <person name="Jariyapan N."/>
            <person name="Kwakye-Nuako G."/>
            <person name="Thomaz Soccol V."/>
            <person name="Al-Salem W.S."/>
            <person name="Dillon R.J."/>
            <person name="Bates P.A."/>
            <person name="Gatherer D."/>
        </authorList>
    </citation>
    <scope>NUCLEOTIDE SEQUENCE [LARGE SCALE GENOMIC DNA]</scope>
</reference>
<dbReference type="GeneID" id="92511396"/>
<name>A0A836GXR7_9TRYP</name>
<comment type="caution">
    <text evidence="1">The sequence shown here is derived from an EMBL/GenBank/DDBJ whole genome shotgun (WGS) entry which is preliminary data.</text>
</comment>
<keyword evidence="2" id="KW-1185">Reference proteome</keyword>
<proteinExistence type="predicted"/>
<protein>
    <submittedName>
        <fullName evidence="1">Uncharacterized protein</fullName>
    </submittedName>
</protein>